<evidence type="ECO:0000313" key="3">
    <source>
        <dbReference type="Proteomes" id="UP001068021"/>
    </source>
</evidence>
<dbReference type="EMBL" id="JAPVER010000020">
    <property type="protein sequence ID" value="MCZ3366572.1"/>
    <property type="molecule type" value="Genomic_DNA"/>
</dbReference>
<dbReference type="Proteomes" id="UP001074446">
    <property type="component" value="Unassembled WGS sequence"/>
</dbReference>
<dbReference type="EMBL" id="JAPVES010000030">
    <property type="protein sequence ID" value="MCZ3374284.1"/>
    <property type="molecule type" value="Genomic_DNA"/>
</dbReference>
<dbReference type="Proteomes" id="UP001068021">
    <property type="component" value="Unassembled WGS sequence"/>
</dbReference>
<keyword evidence="3" id="KW-1185">Reference proteome</keyword>
<name>A0A9E5A464_9EURY</name>
<gene>
    <name evidence="2" type="ORF">O3H35_16665</name>
    <name evidence="1" type="ORF">O3H54_11845</name>
</gene>
<reference evidence="2" key="1">
    <citation type="submission" date="2022-12" db="EMBL/GenBank/DDBJ databases">
        <title>Reclassification of two methanogenic archaea species isolated from the Kolyma lowland permafrost.</title>
        <authorList>
            <person name="Trubitsyn V.E."/>
            <person name="Rivkina E.M."/>
            <person name="Shcherbakova V.A."/>
        </authorList>
    </citation>
    <scope>NUCLEOTIDE SEQUENCE</scope>
    <source>
        <strain evidence="1">M2</strain>
        <strain evidence="2">MK4</strain>
    </source>
</reference>
<dbReference type="AlphaFoldDB" id="A0A9E5A464"/>
<comment type="caution">
    <text evidence="2">The sequence shown here is derived from an EMBL/GenBank/DDBJ whole genome shotgun (WGS) entry which is preliminary data.</text>
</comment>
<protein>
    <submittedName>
        <fullName evidence="2">Uncharacterized protein</fullName>
    </submittedName>
</protein>
<accession>A0A9E5A464</accession>
<organism evidence="2">
    <name type="scientific">Methanobacterium veterum</name>
    <dbReference type="NCBI Taxonomy" id="408577"/>
    <lineage>
        <taxon>Archaea</taxon>
        <taxon>Methanobacteriati</taxon>
        <taxon>Methanobacteriota</taxon>
        <taxon>Methanomada group</taxon>
        <taxon>Methanobacteria</taxon>
        <taxon>Methanobacteriales</taxon>
        <taxon>Methanobacteriaceae</taxon>
        <taxon>Methanobacterium</taxon>
    </lineage>
</organism>
<dbReference type="GeneID" id="300259803"/>
<sequence length="77" mass="9436">MKHIDEELFKNSFYFLLESEELPRETLIERIKELPRDELEDMAHRAISLALREREARHALQCKINQRFHDTLEMTFY</sequence>
<evidence type="ECO:0000313" key="1">
    <source>
        <dbReference type="EMBL" id="MCZ3366572.1"/>
    </source>
</evidence>
<dbReference type="RefSeq" id="WP_048081006.1">
    <property type="nucleotide sequence ID" value="NZ_JAPVER010000020.1"/>
</dbReference>
<evidence type="ECO:0000313" key="2">
    <source>
        <dbReference type="EMBL" id="MCZ3374284.1"/>
    </source>
</evidence>
<proteinExistence type="predicted"/>